<organism evidence="2">
    <name type="scientific">Culex pipiens</name>
    <name type="common">House mosquito</name>
    <dbReference type="NCBI Taxonomy" id="7175"/>
    <lineage>
        <taxon>Eukaryota</taxon>
        <taxon>Metazoa</taxon>
        <taxon>Ecdysozoa</taxon>
        <taxon>Arthropoda</taxon>
        <taxon>Hexapoda</taxon>
        <taxon>Insecta</taxon>
        <taxon>Pterygota</taxon>
        <taxon>Neoptera</taxon>
        <taxon>Endopterygota</taxon>
        <taxon>Diptera</taxon>
        <taxon>Nematocera</taxon>
        <taxon>Culicoidea</taxon>
        <taxon>Culicidae</taxon>
        <taxon>Culicinae</taxon>
        <taxon>Culicini</taxon>
        <taxon>Culex</taxon>
        <taxon>Culex</taxon>
    </lineage>
</organism>
<evidence type="ECO:0000313" key="2">
    <source>
        <dbReference type="EMBL" id="CAG6554437.1"/>
    </source>
</evidence>
<reference evidence="2" key="1">
    <citation type="submission" date="2021-05" db="EMBL/GenBank/DDBJ databases">
        <authorList>
            <person name="Alioto T."/>
            <person name="Alioto T."/>
            <person name="Gomez Garrido J."/>
        </authorList>
    </citation>
    <scope>NUCLEOTIDE SEQUENCE</scope>
</reference>
<dbReference type="AlphaFoldDB" id="A0A8D8N6Z2"/>
<proteinExistence type="predicted"/>
<evidence type="ECO:0000256" key="1">
    <source>
        <dbReference type="SAM" id="MobiDB-lite"/>
    </source>
</evidence>
<name>A0A8D8N6Z2_CULPI</name>
<accession>A0A8D8N6Z2</accession>
<sequence>MLTGPYQWRASSGPSRTGYLRFRTLRSRYTHTVVPQTLTGYQIPVWGAATTQSLFLRTLHKVNLLKVIIDIVQRGRQPEPLRRFLGHQLARSRVPVVLTLQLGTFLARGRRGCHAATPVTTGPTTPITTQQPVRR</sequence>
<protein>
    <submittedName>
        <fullName evidence="2">(northern house mosquito) hypothetical protein</fullName>
    </submittedName>
</protein>
<feature type="compositionally biased region" description="Low complexity" evidence="1">
    <location>
        <begin position="117"/>
        <end position="135"/>
    </location>
</feature>
<dbReference type="EMBL" id="HBUE01146302">
    <property type="protein sequence ID" value="CAG6503190.1"/>
    <property type="molecule type" value="Transcribed_RNA"/>
</dbReference>
<dbReference type="EMBL" id="HBUE01251211">
    <property type="protein sequence ID" value="CAG6554437.1"/>
    <property type="molecule type" value="Transcribed_RNA"/>
</dbReference>
<feature type="region of interest" description="Disordered" evidence="1">
    <location>
        <begin position="116"/>
        <end position="135"/>
    </location>
</feature>